<protein>
    <submittedName>
        <fullName evidence="11">Prepilin peptidase</fullName>
    </submittedName>
    <submittedName>
        <fullName evidence="10">Type 4 prepilin-like proteins leader peptide-processing enzyme</fullName>
    </submittedName>
</protein>
<feature type="transmembrane region" description="Helical" evidence="7">
    <location>
        <begin position="242"/>
        <end position="265"/>
    </location>
</feature>
<dbReference type="PANTHER" id="PTHR30487:SF0">
    <property type="entry name" value="PREPILIN LEADER PEPTIDASE_N-METHYLTRANSFERASE-RELATED"/>
    <property type="match status" value="1"/>
</dbReference>
<keyword evidence="5 7" id="KW-1133">Transmembrane helix</keyword>
<feature type="transmembrane region" description="Helical" evidence="7">
    <location>
        <begin position="6"/>
        <end position="25"/>
    </location>
</feature>
<dbReference type="EMBL" id="CP025197">
    <property type="protein sequence ID" value="AUG57680.1"/>
    <property type="molecule type" value="Genomic_DNA"/>
</dbReference>
<evidence type="ECO:0000256" key="5">
    <source>
        <dbReference type="ARBA" id="ARBA00022989"/>
    </source>
</evidence>
<dbReference type="InterPro" id="IPR000045">
    <property type="entry name" value="Prepilin_IV_endopep_pep"/>
</dbReference>
<dbReference type="KEGG" id="hsc:HVS_08870"/>
<evidence type="ECO:0000256" key="7">
    <source>
        <dbReference type="SAM" id="Phobius"/>
    </source>
</evidence>
<dbReference type="RefSeq" id="WP_101301308.1">
    <property type="nucleotide sequence ID" value="NZ_CP025197.1"/>
</dbReference>
<keyword evidence="12" id="KW-1185">Reference proteome</keyword>
<comment type="similarity">
    <text evidence="2">Belongs to the peptidase A24 family.</text>
</comment>
<keyword evidence="4 7" id="KW-0812">Transmembrane</keyword>
<dbReference type="Proteomes" id="UP000239720">
    <property type="component" value="Unassembled WGS sequence"/>
</dbReference>
<name>A0A2K9EQB0_9FIRM</name>
<evidence type="ECO:0000256" key="4">
    <source>
        <dbReference type="ARBA" id="ARBA00022692"/>
    </source>
</evidence>
<dbReference type="OrthoDB" id="9789291at2"/>
<keyword evidence="6 7" id="KW-0472">Membrane</keyword>
<gene>
    <name evidence="10" type="primary">comC</name>
    <name evidence="11" type="ORF">B9R14_13005</name>
    <name evidence="10" type="ORF">HVS_08870</name>
</gene>
<dbReference type="Gene3D" id="1.20.120.1220">
    <property type="match status" value="1"/>
</dbReference>
<dbReference type="Proteomes" id="UP000233534">
    <property type="component" value="Chromosome"/>
</dbReference>
<feature type="domain" description="Prepilin type IV endopeptidase peptidase" evidence="8">
    <location>
        <begin position="108"/>
        <end position="225"/>
    </location>
</feature>
<feature type="transmembrane region" description="Helical" evidence="7">
    <location>
        <begin position="74"/>
        <end position="93"/>
    </location>
</feature>
<organism evidence="10 12">
    <name type="scientific">Acetivibrio saccincola</name>
    <dbReference type="NCBI Taxonomy" id="1677857"/>
    <lineage>
        <taxon>Bacteria</taxon>
        <taxon>Bacillati</taxon>
        <taxon>Bacillota</taxon>
        <taxon>Clostridia</taxon>
        <taxon>Eubacteriales</taxon>
        <taxon>Oscillospiraceae</taxon>
        <taxon>Acetivibrio</taxon>
    </lineage>
</organism>
<evidence type="ECO:0000256" key="6">
    <source>
        <dbReference type="ARBA" id="ARBA00023136"/>
    </source>
</evidence>
<dbReference type="EMBL" id="NEMB01000003">
    <property type="protein sequence ID" value="PQQ67573.1"/>
    <property type="molecule type" value="Genomic_DNA"/>
</dbReference>
<dbReference type="GO" id="GO:0005886">
    <property type="term" value="C:plasma membrane"/>
    <property type="evidence" value="ECO:0007669"/>
    <property type="project" value="UniProtKB-SubCell"/>
</dbReference>
<keyword evidence="3" id="KW-1003">Cell membrane</keyword>
<feature type="domain" description="Prepilin peptidase A24 N-terminal" evidence="9">
    <location>
        <begin position="12"/>
        <end position="94"/>
    </location>
</feature>
<evidence type="ECO:0000313" key="13">
    <source>
        <dbReference type="Proteomes" id="UP000239720"/>
    </source>
</evidence>
<dbReference type="InterPro" id="IPR050882">
    <property type="entry name" value="Prepilin_peptidase/N-MTase"/>
</dbReference>
<evidence type="ECO:0000256" key="1">
    <source>
        <dbReference type="ARBA" id="ARBA00004651"/>
    </source>
</evidence>
<reference evidence="11 13" key="2">
    <citation type="journal article" date="2018" name="Syst. Appl. Microbiol.">
        <title>Characterization and high-quality draft genome sequence of Herbivorax saccincola A7, an anaerobic, alkaliphilic, thermophilic, cellulolytic, and xylanolytic bacterium.</title>
        <authorList>
            <person name="Aikawa S."/>
            <person name="Baramee S."/>
            <person name="Sermsathanaswadi J."/>
            <person name="Thianheng P."/>
            <person name="Tachaapaikoon C."/>
            <person name="Shikata A."/>
            <person name="Waeonukul R."/>
            <person name="Pason P."/>
            <person name="Ratanakhanokchai K."/>
            <person name="Kosugi A."/>
        </authorList>
    </citation>
    <scope>NUCLEOTIDE SEQUENCE [LARGE SCALE GENOMIC DNA]</scope>
    <source>
        <strain evidence="11 13">A7</strain>
    </source>
</reference>
<dbReference type="GO" id="GO:0006465">
    <property type="term" value="P:signal peptide processing"/>
    <property type="evidence" value="ECO:0007669"/>
    <property type="project" value="TreeGrafter"/>
</dbReference>
<comment type="subcellular location">
    <subcellularLocation>
        <location evidence="1">Cell membrane</location>
        <topology evidence="1">Multi-pass membrane protein</topology>
    </subcellularLocation>
</comment>
<dbReference type="Pfam" id="PF06750">
    <property type="entry name" value="A24_N_bact"/>
    <property type="match status" value="1"/>
</dbReference>
<dbReference type="Pfam" id="PF01478">
    <property type="entry name" value="Peptidase_A24"/>
    <property type="match status" value="1"/>
</dbReference>
<accession>A0A2K9EQB0</accession>
<feature type="transmembrane region" description="Helical" evidence="7">
    <location>
        <begin position="125"/>
        <end position="147"/>
    </location>
</feature>
<dbReference type="GO" id="GO:0004190">
    <property type="term" value="F:aspartic-type endopeptidase activity"/>
    <property type="evidence" value="ECO:0007669"/>
    <property type="project" value="InterPro"/>
</dbReference>
<feature type="transmembrane region" description="Helical" evidence="7">
    <location>
        <begin position="204"/>
        <end position="230"/>
    </location>
</feature>
<dbReference type="InterPro" id="IPR010627">
    <property type="entry name" value="Prepilin_pept_A24_N"/>
</dbReference>
<evidence type="ECO:0000259" key="9">
    <source>
        <dbReference type="Pfam" id="PF06750"/>
    </source>
</evidence>
<dbReference type="AlphaFoldDB" id="A0A2K9EQB0"/>
<evidence type="ECO:0000259" key="8">
    <source>
        <dbReference type="Pfam" id="PF01478"/>
    </source>
</evidence>
<evidence type="ECO:0000313" key="10">
    <source>
        <dbReference type="EMBL" id="AUG57680.1"/>
    </source>
</evidence>
<evidence type="ECO:0000256" key="3">
    <source>
        <dbReference type="ARBA" id="ARBA00022475"/>
    </source>
</evidence>
<feature type="transmembrane region" description="Helical" evidence="7">
    <location>
        <begin position="159"/>
        <end position="184"/>
    </location>
</feature>
<feature type="transmembrane region" description="Helical" evidence="7">
    <location>
        <begin position="100"/>
        <end position="119"/>
    </location>
</feature>
<dbReference type="PANTHER" id="PTHR30487">
    <property type="entry name" value="TYPE 4 PREPILIN-LIKE PROTEINS LEADER PEPTIDE-PROCESSING ENZYME"/>
    <property type="match status" value="1"/>
</dbReference>
<evidence type="ECO:0000256" key="2">
    <source>
        <dbReference type="ARBA" id="ARBA00005801"/>
    </source>
</evidence>
<reference evidence="10 12" key="1">
    <citation type="submission" date="2017-12" db="EMBL/GenBank/DDBJ databases">
        <title>Complete genome sequence of Herbivorax saccincola GGR1, a novel Cellulosome-producing hydrolytic bacterium in a thermophilic biogas plant, established by Illumina and Nanopore MinION sequencing.</title>
        <authorList>
            <person name="Pechtl A."/>
            <person name="Ruckert C."/>
            <person name="Koeck D.E."/>
            <person name="Maus I."/>
            <person name="Winkler A."/>
            <person name="Kalinowski J."/>
            <person name="Puhler A."/>
            <person name="Schwarz W.W."/>
            <person name="Zverlov V.V."/>
            <person name="Schluter A."/>
            <person name="Liebl W."/>
        </authorList>
    </citation>
    <scope>NUCLEOTIDE SEQUENCE [LARGE SCALE GENOMIC DNA]</scope>
    <source>
        <strain evidence="10">GGR1</strain>
        <strain evidence="12">SR1</strain>
    </source>
</reference>
<sequence length="270" mass="30280">MVEIFYYTYVIIVGLLIGSFLNVCICRIPKGESIVTPSSHCVKCDHKLKWFELIPVFSYLFLKGKCRKCGEKISLRYALVEMLTALIFVILFHKYGIEKIGDFIAAAFFMSVMIVVFFIDLEHMIIPNGVVVTGIIGGMAAGIYSAFINPLEIYGDDKWWNPFLGAVIGFGVLLLIALLGYLVYRTEDVMGGGDIKIFAPIGLFLGWKMALMTFFISVILAGIVSVILILLKIKDRKSGIPFGPFIVAGTFLTYLFGWDLLNWYIERVFG</sequence>
<evidence type="ECO:0000313" key="11">
    <source>
        <dbReference type="EMBL" id="PQQ67573.1"/>
    </source>
</evidence>
<proteinExistence type="inferred from homology"/>
<evidence type="ECO:0000313" key="12">
    <source>
        <dbReference type="Proteomes" id="UP000233534"/>
    </source>
</evidence>